<reference evidence="3" key="1">
    <citation type="submission" date="2017-09" db="EMBL/GenBank/DDBJ databases">
        <title>Depth-based differentiation of microbial function through sediment-hosted aquifers and enrichment of novel symbionts in the deep terrestrial subsurface.</title>
        <authorList>
            <person name="Probst A.J."/>
            <person name="Ladd B."/>
            <person name="Jarett J.K."/>
            <person name="Geller-Mcgrath D.E."/>
            <person name="Sieber C.M.K."/>
            <person name="Emerson J.B."/>
            <person name="Anantharaman K."/>
            <person name="Thomas B.C."/>
            <person name="Malmstrom R."/>
            <person name="Stieglmeier M."/>
            <person name="Klingl A."/>
            <person name="Woyke T."/>
            <person name="Ryan C.M."/>
            <person name="Banfield J.F."/>
        </authorList>
    </citation>
    <scope>NUCLEOTIDE SEQUENCE [LARGE SCALE GENOMIC DNA]</scope>
</reference>
<name>A0A2H0UI79_9BACT</name>
<keyword evidence="1" id="KW-0732">Signal</keyword>
<comment type="caution">
    <text evidence="2">The sequence shown here is derived from an EMBL/GenBank/DDBJ whole genome shotgun (WGS) entry which is preliminary data.</text>
</comment>
<gene>
    <name evidence="2" type="ORF">COU14_00865</name>
</gene>
<organism evidence="2 3">
    <name type="scientific">Candidatus Kaiserbacteria bacterium CG10_big_fil_rev_8_21_14_0_10_44_10</name>
    <dbReference type="NCBI Taxonomy" id="1974606"/>
    <lineage>
        <taxon>Bacteria</taxon>
        <taxon>Candidatus Kaiseribacteriota</taxon>
    </lineage>
</organism>
<sequence>MFKRILKSVGFVLASYLLVACTSTDYLSVASITTEAVAADTYMVGETPVKIVTTRFGGGGHTFVALHENESTSVSAAKKVLRTKGGVLVELKHGGGRDLSFRYKGKTYTVDPNRIFTDAGIRKTLGASYSTEAHEVVNGLAHAILSRLSRSAIVSLHNNTNGSYSIKSYEPGKQYARDVSVPPHIVPGHDTDDFFFVTSSRIFGVLKSKGFNVALQSSSGTDDGSLSVYCVQRGIPYVNVEAQKGHLSQQIEMIEALF</sequence>
<dbReference type="EMBL" id="PFBG01000011">
    <property type="protein sequence ID" value="PIR86080.1"/>
    <property type="molecule type" value="Genomic_DNA"/>
</dbReference>
<protein>
    <submittedName>
        <fullName evidence="2">Protein tyrosine phosphatase</fullName>
    </submittedName>
</protein>
<accession>A0A2H0UI79</accession>
<evidence type="ECO:0000313" key="2">
    <source>
        <dbReference type="EMBL" id="PIR86080.1"/>
    </source>
</evidence>
<dbReference type="Proteomes" id="UP000229612">
    <property type="component" value="Unassembled WGS sequence"/>
</dbReference>
<dbReference type="PROSITE" id="PS51257">
    <property type="entry name" value="PROKAR_LIPOPROTEIN"/>
    <property type="match status" value="1"/>
</dbReference>
<proteinExistence type="predicted"/>
<evidence type="ECO:0000256" key="1">
    <source>
        <dbReference type="SAM" id="SignalP"/>
    </source>
</evidence>
<evidence type="ECO:0000313" key="3">
    <source>
        <dbReference type="Proteomes" id="UP000229612"/>
    </source>
</evidence>
<dbReference type="AlphaFoldDB" id="A0A2H0UI79"/>
<feature type="signal peptide" evidence="1">
    <location>
        <begin position="1"/>
        <end position="20"/>
    </location>
</feature>
<feature type="chain" id="PRO_5013681892" evidence="1">
    <location>
        <begin position="21"/>
        <end position="258"/>
    </location>
</feature>